<dbReference type="NCBIfam" id="TIGR01509">
    <property type="entry name" value="HAD-SF-IA-v3"/>
    <property type="match status" value="1"/>
</dbReference>
<proteinExistence type="inferred from homology"/>
<dbReference type="SUPFAM" id="SSF56784">
    <property type="entry name" value="HAD-like"/>
    <property type="match status" value="1"/>
</dbReference>
<accession>A9TYI8</accession>
<comment type="cofactor">
    <cofactor evidence="1">
        <name>Mg(2+)</name>
        <dbReference type="ChEBI" id="CHEBI:18420"/>
    </cofactor>
</comment>
<dbReference type="OrthoDB" id="40579at2759"/>
<dbReference type="GO" id="GO:0006114">
    <property type="term" value="P:glycerol biosynthetic process"/>
    <property type="evidence" value="ECO:0000318"/>
    <property type="project" value="GO_Central"/>
</dbReference>
<dbReference type="EC" id="3.1.3.21" evidence="5"/>
<protein>
    <recommendedName>
        <fullName evidence="5">glycerol-1-phosphatase</fullName>
        <ecNumber evidence="5">3.1.3.21</ecNumber>
    </recommendedName>
</protein>
<dbReference type="OMA" id="IWCPHPG"/>
<dbReference type="EnsemblPlants" id="Pp3c21_16490V3.2">
    <property type="protein sequence ID" value="Pp3c21_16490V3.2"/>
    <property type="gene ID" value="Pp3c21_16490"/>
</dbReference>
<keyword evidence="4" id="KW-0460">Magnesium</keyword>
<evidence type="ECO:0000256" key="3">
    <source>
        <dbReference type="ARBA" id="ARBA00022801"/>
    </source>
</evidence>
<dbReference type="InterPro" id="IPR006439">
    <property type="entry name" value="HAD-SF_hydro_IA"/>
</dbReference>
<keyword evidence="2" id="KW-0479">Metal-binding</keyword>
<organism evidence="9">
    <name type="scientific">Physcomitrium patens</name>
    <name type="common">Spreading-leaved earth moss</name>
    <name type="synonym">Physcomitrella patens</name>
    <dbReference type="NCBI Taxonomy" id="3218"/>
    <lineage>
        <taxon>Eukaryota</taxon>
        <taxon>Viridiplantae</taxon>
        <taxon>Streptophyta</taxon>
        <taxon>Embryophyta</taxon>
        <taxon>Bryophyta</taxon>
        <taxon>Bryophytina</taxon>
        <taxon>Bryopsida</taxon>
        <taxon>Funariidae</taxon>
        <taxon>Funariales</taxon>
        <taxon>Funariaceae</taxon>
        <taxon>Physcomitrium</taxon>
    </lineage>
</organism>
<reference evidence="10" key="3">
    <citation type="submission" date="2020-12" db="UniProtKB">
        <authorList>
            <consortium name="EnsemblPlants"/>
        </authorList>
    </citation>
    <scope>IDENTIFICATION</scope>
</reference>
<dbReference type="GO" id="GO:0046872">
    <property type="term" value="F:metal ion binding"/>
    <property type="evidence" value="ECO:0007669"/>
    <property type="project" value="UniProtKB-KW"/>
</dbReference>
<dbReference type="GO" id="GO:0043136">
    <property type="term" value="F:sn-glycerol 3-phosphatase activity"/>
    <property type="evidence" value="ECO:0000318"/>
    <property type="project" value="GO_Central"/>
</dbReference>
<gene>
    <name evidence="10" type="primary">LOC112274581</name>
    <name evidence="9" type="ORF">PHYPA_026273</name>
</gene>
<dbReference type="FunFam" id="1.10.150.240:FF:000001">
    <property type="entry name" value="Haloacid dehalogenase-like hydrolase domain"/>
    <property type="match status" value="1"/>
</dbReference>
<dbReference type="SFLD" id="SFLDS00003">
    <property type="entry name" value="Haloacid_Dehalogenase"/>
    <property type="match status" value="1"/>
</dbReference>
<evidence type="ECO:0000313" key="11">
    <source>
        <dbReference type="Proteomes" id="UP000006727"/>
    </source>
</evidence>
<dbReference type="InterPro" id="IPR023198">
    <property type="entry name" value="PGP-like_dom2"/>
</dbReference>
<dbReference type="HOGENOM" id="CLU_045011_13_0_1"/>
<evidence type="ECO:0000313" key="9">
    <source>
        <dbReference type="EMBL" id="PNR32148.1"/>
    </source>
</evidence>
<comment type="catalytic activity">
    <reaction evidence="6">
        <text>sn-glycerol 3-phosphate + H2O = glycerol + phosphate</text>
        <dbReference type="Rhea" id="RHEA:66372"/>
        <dbReference type="ChEBI" id="CHEBI:15377"/>
        <dbReference type="ChEBI" id="CHEBI:17754"/>
        <dbReference type="ChEBI" id="CHEBI:43474"/>
        <dbReference type="ChEBI" id="CHEBI:57597"/>
        <dbReference type="EC" id="3.1.3.21"/>
    </reaction>
</comment>
<reference evidence="9 11" key="1">
    <citation type="journal article" date="2008" name="Science">
        <title>The Physcomitrella genome reveals evolutionary insights into the conquest of land by plants.</title>
        <authorList>
            <person name="Rensing S."/>
            <person name="Lang D."/>
            <person name="Zimmer A."/>
            <person name="Terry A."/>
            <person name="Salamov A."/>
            <person name="Shapiro H."/>
            <person name="Nishiyama T."/>
            <person name="Perroud P.-F."/>
            <person name="Lindquist E."/>
            <person name="Kamisugi Y."/>
            <person name="Tanahashi T."/>
            <person name="Sakakibara K."/>
            <person name="Fujita T."/>
            <person name="Oishi K."/>
            <person name="Shin-I T."/>
            <person name="Kuroki Y."/>
            <person name="Toyoda A."/>
            <person name="Suzuki Y."/>
            <person name="Hashimoto A."/>
            <person name="Yamaguchi K."/>
            <person name="Sugano A."/>
            <person name="Kohara Y."/>
            <person name="Fujiyama A."/>
            <person name="Anterola A."/>
            <person name="Aoki S."/>
            <person name="Ashton N."/>
            <person name="Barbazuk W.B."/>
            <person name="Barker E."/>
            <person name="Bennetzen J."/>
            <person name="Bezanilla M."/>
            <person name="Blankenship R."/>
            <person name="Cho S.H."/>
            <person name="Dutcher S."/>
            <person name="Estelle M."/>
            <person name="Fawcett J.A."/>
            <person name="Gundlach H."/>
            <person name="Hanada K."/>
            <person name="Heyl A."/>
            <person name="Hicks K.A."/>
            <person name="Hugh J."/>
            <person name="Lohr M."/>
            <person name="Mayer K."/>
            <person name="Melkozernov A."/>
            <person name="Murata T."/>
            <person name="Nelson D."/>
            <person name="Pils B."/>
            <person name="Prigge M."/>
            <person name="Reiss B."/>
            <person name="Renner T."/>
            <person name="Rombauts S."/>
            <person name="Rushton P."/>
            <person name="Sanderfoot A."/>
            <person name="Schween G."/>
            <person name="Shiu S.-H."/>
            <person name="Stueber K."/>
            <person name="Theodoulou F.L."/>
            <person name="Tu H."/>
            <person name="Van de Peer Y."/>
            <person name="Verrier P.J."/>
            <person name="Waters E."/>
            <person name="Wood A."/>
            <person name="Yang L."/>
            <person name="Cove D."/>
            <person name="Cuming A."/>
            <person name="Hasebe M."/>
            <person name="Lucas S."/>
            <person name="Mishler D.B."/>
            <person name="Reski R."/>
            <person name="Grigoriev I."/>
            <person name="Quatrano R.S."/>
            <person name="Boore J.L."/>
        </authorList>
    </citation>
    <scope>NUCLEOTIDE SEQUENCE [LARGE SCALE GENOMIC DNA]</scope>
    <source>
        <strain evidence="10 11">cv. Gransden 2004</strain>
    </source>
</reference>
<evidence type="ECO:0000256" key="5">
    <source>
        <dbReference type="ARBA" id="ARBA00038981"/>
    </source>
</evidence>
<keyword evidence="11" id="KW-1185">Reference proteome</keyword>
<dbReference type="EnsemblPlants" id="Pp3c21_16490V3.1">
    <property type="protein sequence ID" value="Pp3c21_16490V3.1"/>
    <property type="gene ID" value="Pp3c21_16490"/>
</dbReference>
<dbReference type="PANTHER" id="PTHR18901:SF38">
    <property type="entry name" value="PSEUDOURIDINE-5'-PHOSPHATASE"/>
    <property type="match status" value="1"/>
</dbReference>
<sequence>MVVASDSAATRQVKHVLFDMDGLLLDTEKFYTIVQEKILAEYGKAFDWSLKAKMMGKKALEAGQIFIQDSGLTGILTAEEFIKRRETMLHAMFPESDLMPGAERLIRHLHANNIPMAIATSSHRRHFELKSTKHGSLLSLMHHVVTGDDPAVIHGKPAPDIFLVAANRFEDPDLKVGNVLVFEDAPSGVAAAHAAGMPVVMVPDPNLDKALCQEADQVLGSLDEFDYAQWGLPSIPSEQ</sequence>
<evidence type="ECO:0000256" key="4">
    <source>
        <dbReference type="ARBA" id="ARBA00022842"/>
    </source>
</evidence>
<dbReference type="Gene3D" id="3.40.50.1000">
    <property type="entry name" value="HAD superfamily/HAD-like"/>
    <property type="match status" value="1"/>
</dbReference>
<dbReference type="Gene3D" id="1.10.150.240">
    <property type="entry name" value="Putative phosphatase, domain 2"/>
    <property type="match status" value="1"/>
</dbReference>
<comment type="catalytic activity">
    <reaction evidence="7">
        <text>sn-glycerol 1-phosphate + H2O = glycerol + phosphate</text>
        <dbReference type="Rhea" id="RHEA:46084"/>
        <dbReference type="ChEBI" id="CHEBI:15377"/>
        <dbReference type="ChEBI" id="CHEBI:17754"/>
        <dbReference type="ChEBI" id="CHEBI:43474"/>
        <dbReference type="ChEBI" id="CHEBI:57685"/>
        <dbReference type="EC" id="3.1.3.21"/>
    </reaction>
</comment>
<reference evidence="9 11" key="2">
    <citation type="journal article" date="2018" name="Plant J.">
        <title>The Physcomitrella patens chromosome-scale assembly reveals moss genome structure and evolution.</title>
        <authorList>
            <person name="Lang D."/>
            <person name="Ullrich K.K."/>
            <person name="Murat F."/>
            <person name="Fuchs J."/>
            <person name="Jenkins J."/>
            <person name="Haas F.B."/>
            <person name="Piednoel M."/>
            <person name="Gundlach H."/>
            <person name="Van Bel M."/>
            <person name="Meyberg R."/>
            <person name="Vives C."/>
            <person name="Morata J."/>
            <person name="Symeonidi A."/>
            <person name="Hiss M."/>
            <person name="Muchero W."/>
            <person name="Kamisugi Y."/>
            <person name="Saleh O."/>
            <person name="Blanc G."/>
            <person name="Decker E.L."/>
            <person name="van Gessel N."/>
            <person name="Grimwood J."/>
            <person name="Hayes R.D."/>
            <person name="Graham S.W."/>
            <person name="Gunter L.E."/>
            <person name="McDaniel S.F."/>
            <person name="Hoernstein S.N.W."/>
            <person name="Larsson A."/>
            <person name="Li F.W."/>
            <person name="Perroud P.F."/>
            <person name="Phillips J."/>
            <person name="Ranjan P."/>
            <person name="Rokshar D.S."/>
            <person name="Rothfels C.J."/>
            <person name="Schneider L."/>
            <person name="Shu S."/>
            <person name="Stevenson D.W."/>
            <person name="Thummler F."/>
            <person name="Tillich M."/>
            <person name="Villarreal Aguilar J.C."/>
            <person name="Widiez T."/>
            <person name="Wong G.K."/>
            <person name="Wymore A."/>
            <person name="Zhang Y."/>
            <person name="Zimmer A.D."/>
            <person name="Quatrano R.S."/>
            <person name="Mayer K.F.X."/>
            <person name="Goodstein D."/>
            <person name="Casacuberta J.M."/>
            <person name="Vandepoele K."/>
            <person name="Reski R."/>
            <person name="Cuming A.C."/>
            <person name="Tuskan G.A."/>
            <person name="Maumus F."/>
            <person name="Salse J."/>
            <person name="Schmutz J."/>
            <person name="Rensing S.A."/>
        </authorList>
    </citation>
    <scope>NUCLEOTIDE SEQUENCE [LARGE SCALE GENOMIC DNA]</scope>
    <source>
        <strain evidence="10 11">cv. Gransden 2004</strain>
    </source>
</reference>
<dbReference type="PANTHER" id="PTHR18901">
    <property type="entry name" value="2-DEOXYGLUCOSE-6-PHOSPHATE PHOSPHATASE 2"/>
    <property type="match status" value="1"/>
</dbReference>
<dbReference type="InterPro" id="IPR023214">
    <property type="entry name" value="HAD_sf"/>
</dbReference>
<dbReference type="PaxDb" id="3218-PP1S373_14V6.1"/>
<dbReference type="InterPro" id="IPR036412">
    <property type="entry name" value="HAD-like_sf"/>
</dbReference>
<evidence type="ECO:0000256" key="2">
    <source>
        <dbReference type="ARBA" id="ARBA00022723"/>
    </source>
</evidence>
<dbReference type="FunFam" id="3.40.50.1000:FF:000055">
    <property type="entry name" value="Haloacid dehalogenase-like hydrolase family protein"/>
    <property type="match status" value="1"/>
</dbReference>
<evidence type="ECO:0000256" key="6">
    <source>
        <dbReference type="ARBA" id="ARBA00048354"/>
    </source>
</evidence>
<dbReference type="Proteomes" id="UP000006727">
    <property type="component" value="Chromosome 21"/>
</dbReference>
<dbReference type="SFLD" id="SFLDG01129">
    <property type="entry name" value="C1.5:_HAD__Beta-PGM__Phosphata"/>
    <property type="match status" value="1"/>
</dbReference>
<dbReference type="InterPro" id="IPR045228">
    <property type="entry name" value="Gpp1/Gpp2-like"/>
</dbReference>
<dbReference type="CDD" id="cd07529">
    <property type="entry name" value="HAD_AtGPP-like"/>
    <property type="match status" value="1"/>
</dbReference>
<dbReference type="EMBL" id="ABEU02000021">
    <property type="protein sequence ID" value="PNR32148.1"/>
    <property type="molecule type" value="Genomic_DNA"/>
</dbReference>
<dbReference type="AlphaFoldDB" id="A9TYI8"/>
<evidence type="ECO:0000256" key="1">
    <source>
        <dbReference type="ARBA" id="ARBA00001946"/>
    </source>
</evidence>
<keyword evidence="3" id="KW-0378">Hydrolase</keyword>
<dbReference type="eggNOG" id="KOG2914">
    <property type="taxonomic scope" value="Eukaryota"/>
</dbReference>
<dbReference type="Pfam" id="PF00702">
    <property type="entry name" value="Hydrolase"/>
    <property type="match status" value="1"/>
</dbReference>
<name>A9TYI8_PHYPA</name>
<dbReference type="Gramene" id="Pp3c21_16490V3.1">
    <property type="protein sequence ID" value="Pp3c21_16490V3.1"/>
    <property type="gene ID" value="Pp3c21_16490"/>
</dbReference>
<dbReference type="RefSeq" id="XP_024360018.1">
    <property type="nucleotide sequence ID" value="XM_024504250.2"/>
</dbReference>
<dbReference type="GeneID" id="112274581"/>
<dbReference type="STRING" id="3218.A9TYI8"/>
<evidence type="ECO:0000313" key="10">
    <source>
        <dbReference type="EnsemblPlants" id="Pp3c21_16490V3.1"/>
    </source>
</evidence>
<dbReference type="Gramene" id="Pp3c21_16490V3.2">
    <property type="protein sequence ID" value="Pp3c21_16490V3.2"/>
    <property type="gene ID" value="Pp3c21_16490"/>
</dbReference>
<evidence type="ECO:0000256" key="7">
    <source>
        <dbReference type="ARBA" id="ARBA00049369"/>
    </source>
</evidence>
<evidence type="ECO:0000256" key="8">
    <source>
        <dbReference type="ARBA" id="ARBA00061496"/>
    </source>
</evidence>
<comment type="similarity">
    <text evidence="8">Belongs to the HAD-like hydrolase superfamily. DOG/GPP family.</text>
</comment>